<keyword evidence="2" id="KW-1185">Reference proteome</keyword>
<evidence type="ECO:0000313" key="1">
    <source>
        <dbReference type="EMBL" id="OJG46133.1"/>
    </source>
</evidence>
<dbReference type="STRING" id="249189.RV04_GL001299"/>
<dbReference type="InterPro" id="IPR036388">
    <property type="entry name" value="WH-like_DNA-bd_sf"/>
</dbReference>
<proteinExistence type="predicted"/>
<accession>A0A1L8TPH7</accession>
<name>A0A1L8TPH7_9ENTE</name>
<dbReference type="AlphaFoldDB" id="A0A1L8TPH7"/>
<comment type="caution">
    <text evidence="1">The sequence shown here is derived from an EMBL/GenBank/DDBJ whole genome shotgun (WGS) entry which is preliminary data.</text>
</comment>
<dbReference type="GO" id="GO:0005829">
    <property type="term" value="C:cytosol"/>
    <property type="evidence" value="ECO:0007669"/>
    <property type="project" value="TreeGrafter"/>
</dbReference>
<dbReference type="InterPro" id="IPR036390">
    <property type="entry name" value="WH_DNA-bd_sf"/>
</dbReference>
<dbReference type="PANTHER" id="PTHR33221:SF9">
    <property type="entry name" value="RRF2 FAMILY PROTEIN"/>
    <property type="match status" value="1"/>
</dbReference>
<dbReference type="Gene3D" id="1.10.10.10">
    <property type="entry name" value="Winged helix-like DNA-binding domain superfamily/Winged helix DNA-binding domain"/>
    <property type="match status" value="1"/>
</dbReference>
<reference evidence="1 2" key="1">
    <citation type="submission" date="2014-12" db="EMBL/GenBank/DDBJ databases">
        <title>Draft genome sequences of 29 type strains of Enterococci.</title>
        <authorList>
            <person name="Zhong Z."/>
            <person name="Sun Z."/>
            <person name="Liu W."/>
            <person name="Zhang W."/>
            <person name="Zhang H."/>
        </authorList>
    </citation>
    <scope>NUCLEOTIDE SEQUENCE [LARGE SCALE GENOMIC DNA]</scope>
    <source>
        <strain evidence="1 2">DSM 17122</strain>
    </source>
</reference>
<gene>
    <name evidence="1" type="ORF">RV04_GL001299</name>
</gene>
<dbReference type="SUPFAM" id="SSF46785">
    <property type="entry name" value="Winged helix' DNA-binding domain"/>
    <property type="match status" value="1"/>
</dbReference>
<sequence length="171" mass="19376">MGGIRMRLSKHVEEALYVILILATQKEHQPLKSNQLSEILNVSDSSLKKVLRQLVVNELIISSASKDGGFELKKKIKEITLLDIVEAIESNTLITYTPNNVAETIFSRKEHARKSEQYFIDGFNQASEAYAAALKKIKIATILEEESIRLGTIDWAKIILSRKENQHEIDQ</sequence>
<evidence type="ECO:0000313" key="2">
    <source>
        <dbReference type="Proteomes" id="UP000182077"/>
    </source>
</evidence>
<dbReference type="EMBL" id="JXKQ01000003">
    <property type="protein sequence ID" value="OJG46133.1"/>
    <property type="molecule type" value="Genomic_DNA"/>
</dbReference>
<dbReference type="PANTHER" id="PTHR33221">
    <property type="entry name" value="WINGED HELIX-TURN-HELIX TRANSCRIPTIONAL REGULATOR, RRF2 FAMILY"/>
    <property type="match status" value="1"/>
</dbReference>
<dbReference type="Proteomes" id="UP000182077">
    <property type="component" value="Unassembled WGS sequence"/>
</dbReference>
<protein>
    <submittedName>
        <fullName evidence="1">Rrf2 family transcriptional regulator</fullName>
    </submittedName>
</protein>
<dbReference type="PROSITE" id="PS51197">
    <property type="entry name" value="HTH_RRF2_2"/>
    <property type="match status" value="1"/>
</dbReference>
<dbReference type="GO" id="GO:0003700">
    <property type="term" value="F:DNA-binding transcription factor activity"/>
    <property type="evidence" value="ECO:0007669"/>
    <property type="project" value="TreeGrafter"/>
</dbReference>
<dbReference type="Pfam" id="PF02082">
    <property type="entry name" value="Rrf2"/>
    <property type="match status" value="1"/>
</dbReference>
<organism evidence="1 2">
    <name type="scientific">Enterococcus hermanniensis</name>
    <dbReference type="NCBI Taxonomy" id="249189"/>
    <lineage>
        <taxon>Bacteria</taxon>
        <taxon>Bacillati</taxon>
        <taxon>Bacillota</taxon>
        <taxon>Bacilli</taxon>
        <taxon>Lactobacillales</taxon>
        <taxon>Enterococcaceae</taxon>
        <taxon>Enterococcus</taxon>
    </lineage>
</organism>
<dbReference type="InterPro" id="IPR000944">
    <property type="entry name" value="Tscrpt_reg_Rrf2"/>
</dbReference>